<accession>A0ABY4YJN6</accession>
<keyword evidence="3 6" id="KW-0812">Transmembrane</keyword>
<evidence type="ECO:0000256" key="3">
    <source>
        <dbReference type="ARBA" id="ARBA00022692"/>
    </source>
</evidence>
<evidence type="ECO:0000256" key="2">
    <source>
        <dbReference type="ARBA" id="ARBA00007375"/>
    </source>
</evidence>
<dbReference type="InterPro" id="IPR012506">
    <property type="entry name" value="TMEM86B-like"/>
</dbReference>
<name>A0ABY4YJN6_9MICO</name>
<evidence type="ECO:0000256" key="6">
    <source>
        <dbReference type="SAM" id="Phobius"/>
    </source>
</evidence>
<feature type="transmembrane region" description="Helical" evidence="6">
    <location>
        <begin position="170"/>
        <end position="187"/>
    </location>
</feature>
<proteinExistence type="inferred from homology"/>
<feature type="transmembrane region" description="Helical" evidence="6">
    <location>
        <begin position="119"/>
        <end position="139"/>
    </location>
</feature>
<comment type="similarity">
    <text evidence="2">Belongs to the TMEM86 family.</text>
</comment>
<comment type="subcellular location">
    <subcellularLocation>
        <location evidence="1">Membrane</location>
        <topology evidence="1">Multi-pass membrane protein</topology>
    </subcellularLocation>
</comment>
<evidence type="ECO:0000256" key="1">
    <source>
        <dbReference type="ARBA" id="ARBA00004141"/>
    </source>
</evidence>
<dbReference type="RefSeq" id="WP_252621160.1">
    <property type="nucleotide sequence ID" value="NZ_CP099490.1"/>
</dbReference>
<evidence type="ECO:0000256" key="4">
    <source>
        <dbReference type="ARBA" id="ARBA00022989"/>
    </source>
</evidence>
<keyword evidence="5 6" id="KW-0472">Membrane</keyword>
<dbReference type="EMBL" id="CP099490">
    <property type="protein sequence ID" value="USQ76460.1"/>
    <property type="molecule type" value="Genomic_DNA"/>
</dbReference>
<reference evidence="7" key="1">
    <citation type="submission" date="2022-06" db="EMBL/GenBank/DDBJ databases">
        <title>Ornithinimicrobium JY.X270.</title>
        <authorList>
            <person name="Huang Y."/>
        </authorList>
    </citation>
    <scope>NUCLEOTIDE SEQUENCE</scope>
    <source>
        <strain evidence="7">JY.X270</strain>
    </source>
</reference>
<feature type="transmembrane region" description="Helical" evidence="6">
    <location>
        <begin position="12"/>
        <end position="35"/>
    </location>
</feature>
<dbReference type="Proteomes" id="UP001056535">
    <property type="component" value="Chromosome"/>
</dbReference>
<evidence type="ECO:0000256" key="5">
    <source>
        <dbReference type="ARBA" id="ARBA00023136"/>
    </source>
</evidence>
<keyword evidence="4 6" id="KW-1133">Transmembrane helix</keyword>
<evidence type="ECO:0000313" key="7">
    <source>
        <dbReference type="EMBL" id="USQ76460.1"/>
    </source>
</evidence>
<evidence type="ECO:0000313" key="8">
    <source>
        <dbReference type="Proteomes" id="UP001056535"/>
    </source>
</evidence>
<organism evidence="7 8">
    <name type="scientific">Ornithinimicrobium cryptoxanthini</name>
    <dbReference type="NCBI Taxonomy" id="2934161"/>
    <lineage>
        <taxon>Bacteria</taxon>
        <taxon>Bacillati</taxon>
        <taxon>Actinomycetota</taxon>
        <taxon>Actinomycetes</taxon>
        <taxon>Micrococcales</taxon>
        <taxon>Ornithinimicrobiaceae</taxon>
        <taxon>Ornithinimicrobium</taxon>
    </lineage>
</organism>
<dbReference type="Pfam" id="PF07947">
    <property type="entry name" value="YhhN"/>
    <property type="match status" value="1"/>
</dbReference>
<dbReference type="PROSITE" id="PS51257">
    <property type="entry name" value="PROKAR_LIPOPROTEIN"/>
    <property type="match status" value="1"/>
</dbReference>
<feature type="transmembrane region" description="Helical" evidence="6">
    <location>
        <begin position="87"/>
        <end position="107"/>
    </location>
</feature>
<protein>
    <submittedName>
        <fullName evidence="7">Lysoplasmalogenase</fullName>
    </submittedName>
</protein>
<keyword evidence="8" id="KW-1185">Reference proteome</keyword>
<dbReference type="PANTHER" id="PTHR31885:SF6">
    <property type="entry name" value="GH04784P"/>
    <property type="match status" value="1"/>
</dbReference>
<sequence length="233" mass="24055">MTIRDLAAVTRHRAVVGGIVISLLACAVNITGALLEVGWMQEARWFSVPPLVVALIAAGGLRDVRGRWWAAGLALSWVGDTQGGRGFLILLGAFLLAHVCYVVALWPTRGQSLLGRRAAVPYALLGLAGVVVLAPAAGLALAAPVTAYAALLTLMAVLAAAAGRVGVIGGLLFLVSDLVLGLGIFAVDLPEALQTLVVIGTYVPAQVLLLLGVLLLIRARAGLSPTSHRQRLG</sequence>
<gene>
    <name evidence="7" type="ORF">NF557_00560</name>
</gene>
<dbReference type="PANTHER" id="PTHR31885">
    <property type="entry name" value="GH04784P"/>
    <property type="match status" value="1"/>
</dbReference>
<feature type="transmembrane region" description="Helical" evidence="6">
    <location>
        <begin position="193"/>
        <end position="217"/>
    </location>
</feature>